<dbReference type="Pfam" id="PF00356">
    <property type="entry name" value="LacI"/>
    <property type="match status" value="1"/>
</dbReference>
<reference evidence="5 6" key="1">
    <citation type="submission" date="2019-03" db="EMBL/GenBank/DDBJ databases">
        <title>Draft genome sequences of novel Actinobacteria.</title>
        <authorList>
            <person name="Sahin N."/>
            <person name="Ay H."/>
            <person name="Saygin H."/>
        </authorList>
    </citation>
    <scope>NUCLEOTIDE SEQUENCE [LARGE SCALE GENOMIC DNA]</scope>
    <source>
        <strain evidence="5 6">5K138</strain>
    </source>
</reference>
<sequence length="332" mass="35923">MVSIADVAAHAGVSLGTVSNTLNRPEIVSHKTRERVLAAIAALGYVANQHARQLGGAMSRVIGLVVIDVSNPFFTEASRGVEDAATEADHAVILCNSDDSVDREERHLRTLAAERVRGVLITPSRGTRSAHRILAEHDIPFVYLDRQGSSRECSVAVDDVRGGDLAMTHLLELGHRHIAYVAGPTSVRQHSDRLAGARQAVTRFGLDPAEAIVVSHNDGMDIRSGSAAIDGLLRRRRPTAVFCANDVLAFGAYRALARHGVRVPDDLALIGYDDVDFAADWIVPLSSVRQPTRQLGYEAARLLLDHSSGRADHEHQQIVFQPELVVRQSTAG</sequence>
<dbReference type="InParanoid" id="A0A4R5D9N2"/>
<accession>A0A4R5D9N2</accession>
<protein>
    <submittedName>
        <fullName evidence="5">LacI family transcriptional regulator</fullName>
    </submittedName>
</protein>
<dbReference type="GO" id="GO:0000976">
    <property type="term" value="F:transcription cis-regulatory region binding"/>
    <property type="evidence" value="ECO:0007669"/>
    <property type="project" value="TreeGrafter"/>
</dbReference>
<organism evidence="5 6">
    <name type="scientific">Jiangella asiatica</name>
    <dbReference type="NCBI Taxonomy" id="2530372"/>
    <lineage>
        <taxon>Bacteria</taxon>
        <taxon>Bacillati</taxon>
        <taxon>Actinomycetota</taxon>
        <taxon>Actinomycetes</taxon>
        <taxon>Jiangellales</taxon>
        <taxon>Jiangellaceae</taxon>
        <taxon>Jiangella</taxon>
    </lineage>
</organism>
<dbReference type="CDD" id="cd01392">
    <property type="entry name" value="HTH_LacI"/>
    <property type="match status" value="1"/>
</dbReference>
<dbReference type="RefSeq" id="WP_131897266.1">
    <property type="nucleotide sequence ID" value="NZ_SMKZ01000027.1"/>
</dbReference>
<keyword evidence="3" id="KW-0804">Transcription</keyword>
<dbReference type="InterPro" id="IPR000843">
    <property type="entry name" value="HTH_LacI"/>
</dbReference>
<evidence type="ECO:0000256" key="3">
    <source>
        <dbReference type="ARBA" id="ARBA00023163"/>
    </source>
</evidence>
<gene>
    <name evidence="5" type="ORF">E1269_18680</name>
</gene>
<dbReference type="InterPro" id="IPR046335">
    <property type="entry name" value="LacI/GalR-like_sensor"/>
</dbReference>
<dbReference type="PANTHER" id="PTHR30146">
    <property type="entry name" value="LACI-RELATED TRANSCRIPTIONAL REPRESSOR"/>
    <property type="match status" value="1"/>
</dbReference>
<dbReference type="InterPro" id="IPR028082">
    <property type="entry name" value="Peripla_BP_I"/>
</dbReference>
<dbReference type="Proteomes" id="UP000294739">
    <property type="component" value="Unassembled WGS sequence"/>
</dbReference>
<dbReference type="PANTHER" id="PTHR30146:SF109">
    <property type="entry name" value="HTH-TYPE TRANSCRIPTIONAL REGULATOR GALS"/>
    <property type="match status" value="1"/>
</dbReference>
<comment type="caution">
    <text evidence="5">The sequence shown here is derived from an EMBL/GenBank/DDBJ whole genome shotgun (WGS) entry which is preliminary data.</text>
</comment>
<dbReference type="OrthoDB" id="37081at2"/>
<dbReference type="SUPFAM" id="SSF47413">
    <property type="entry name" value="lambda repressor-like DNA-binding domains"/>
    <property type="match status" value="1"/>
</dbReference>
<dbReference type="SUPFAM" id="SSF53822">
    <property type="entry name" value="Periplasmic binding protein-like I"/>
    <property type="match status" value="1"/>
</dbReference>
<dbReference type="CDD" id="cd06293">
    <property type="entry name" value="PBP1_LacI-like"/>
    <property type="match status" value="1"/>
</dbReference>
<dbReference type="Pfam" id="PF13377">
    <property type="entry name" value="Peripla_BP_3"/>
    <property type="match status" value="1"/>
</dbReference>
<evidence type="ECO:0000256" key="1">
    <source>
        <dbReference type="ARBA" id="ARBA00023015"/>
    </source>
</evidence>
<evidence type="ECO:0000313" key="5">
    <source>
        <dbReference type="EMBL" id="TDE08134.1"/>
    </source>
</evidence>
<keyword evidence="6" id="KW-1185">Reference proteome</keyword>
<dbReference type="PROSITE" id="PS50932">
    <property type="entry name" value="HTH_LACI_2"/>
    <property type="match status" value="1"/>
</dbReference>
<evidence type="ECO:0000259" key="4">
    <source>
        <dbReference type="PROSITE" id="PS50932"/>
    </source>
</evidence>
<proteinExistence type="predicted"/>
<dbReference type="SMART" id="SM00354">
    <property type="entry name" value="HTH_LACI"/>
    <property type="match status" value="1"/>
</dbReference>
<keyword evidence="1" id="KW-0805">Transcription regulation</keyword>
<keyword evidence="2" id="KW-0238">DNA-binding</keyword>
<dbReference type="Gene3D" id="1.10.260.40">
    <property type="entry name" value="lambda repressor-like DNA-binding domains"/>
    <property type="match status" value="1"/>
</dbReference>
<dbReference type="GO" id="GO:0003700">
    <property type="term" value="F:DNA-binding transcription factor activity"/>
    <property type="evidence" value="ECO:0007669"/>
    <property type="project" value="TreeGrafter"/>
</dbReference>
<feature type="domain" description="HTH lacI-type" evidence="4">
    <location>
        <begin position="2"/>
        <end position="56"/>
    </location>
</feature>
<evidence type="ECO:0000313" key="6">
    <source>
        <dbReference type="Proteomes" id="UP000294739"/>
    </source>
</evidence>
<dbReference type="EMBL" id="SMKZ01000027">
    <property type="protein sequence ID" value="TDE08134.1"/>
    <property type="molecule type" value="Genomic_DNA"/>
</dbReference>
<name>A0A4R5D9N2_9ACTN</name>
<dbReference type="Gene3D" id="3.40.50.2300">
    <property type="match status" value="2"/>
</dbReference>
<evidence type="ECO:0000256" key="2">
    <source>
        <dbReference type="ARBA" id="ARBA00023125"/>
    </source>
</evidence>
<dbReference type="InterPro" id="IPR010982">
    <property type="entry name" value="Lambda_DNA-bd_dom_sf"/>
</dbReference>
<dbReference type="AlphaFoldDB" id="A0A4R5D9N2"/>